<sequence>MKGLMPLALSPACSHSSTPISGGEMLENHVDGYFPELLAKDLERSTIIIASQNLPLGNPETRTSGAKGATSSHGWPSRHSQTPQPQPASRPVRQLGSIQERRSVVSFVDYGAHTDYSTTDDDSFYANEGYISTVCPSSIARHELMTSTAATSLASNISVPSLNKTLSYDSKLEHSWIDPDSDEDEPDQMVENHIGSLSPRPPTPPVSELGYDHAADIQDIPFNRKQSHRKSYSLGVSPYPPMRRRSSRLSESASDRPRMAPNCHTRYALSTKTSASSPTSSSFSPTDTSFRDRPRAMSLQDNEKVARRSSTRSRKSARPSDESKPSTQPPYIHDDSDSDEVSIAPRKTPQNTVFIRPSPPPSPLPTVQSWLHGNALPYAAQCQSEDLAKAVPLPPNIVETLRVSIACFPETMLLTSSLTIETIRIYSRKVRQPSIELVNNLVPDPPAENPRKSLWKRVVTYKRGSSTSPRDRTRSPSPTEQSVKSPSSSSLPPPSPKTWLPLKSVFGCCSDYICEALWAHIVAYNYISALIPRAPPQAKSNRHRSSTSNDSQKDEIPKKAASILGLAASQGGSIPSIQNPAINKLRTSSSWTLTKEGMVAEQSSRAASNENTTREIQTGLMRCIVRLIATAQLMSEDDQADEKIVEMETPGVDMLFTRSLCEIVRMSEEFHNNHAGSC</sequence>
<feature type="compositionally biased region" description="Low complexity" evidence="1">
    <location>
        <begin position="475"/>
        <end position="490"/>
    </location>
</feature>
<protein>
    <submittedName>
        <fullName evidence="2">Uncharacterized protein</fullName>
    </submittedName>
</protein>
<evidence type="ECO:0000313" key="3">
    <source>
        <dbReference type="Proteomes" id="UP001160390"/>
    </source>
</evidence>
<dbReference type="EMBL" id="CABFNP030001245">
    <property type="protein sequence ID" value="CAI6093858.1"/>
    <property type="molecule type" value="Genomic_DNA"/>
</dbReference>
<feature type="compositionally biased region" description="Acidic residues" evidence="1">
    <location>
        <begin position="179"/>
        <end position="188"/>
    </location>
</feature>
<organism evidence="2 3">
    <name type="scientific">Clonostachys chloroleuca</name>
    <dbReference type="NCBI Taxonomy" id="1926264"/>
    <lineage>
        <taxon>Eukaryota</taxon>
        <taxon>Fungi</taxon>
        <taxon>Dikarya</taxon>
        <taxon>Ascomycota</taxon>
        <taxon>Pezizomycotina</taxon>
        <taxon>Sordariomycetes</taxon>
        <taxon>Hypocreomycetidae</taxon>
        <taxon>Hypocreales</taxon>
        <taxon>Bionectriaceae</taxon>
        <taxon>Clonostachys</taxon>
    </lineage>
</organism>
<reference evidence="2" key="1">
    <citation type="submission" date="2023-01" db="EMBL/GenBank/DDBJ databases">
        <authorList>
            <person name="Piombo E."/>
        </authorList>
    </citation>
    <scope>NUCLEOTIDE SEQUENCE</scope>
</reference>
<feature type="region of interest" description="Disordered" evidence="1">
    <location>
        <begin position="176"/>
        <end position="210"/>
    </location>
</feature>
<accession>A0AA35Q2V8</accession>
<name>A0AA35Q2V8_9HYPO</name>
<feature type="region of interest" description="Disordered" evidence="1">
    <location>
        <begin position="453"/>
        <end position="495"/>
    </location>
</feature>
<keyword evidence="3" id="KW-1185">Reference proteome</keyword>
<feature type="region of interest" description="Disordered" evidence="1">
    <location>
        <begin position="536"/>
        <end position="556"/>
    </location>
</feature>
<proteinExistence type="predicted"/>
<feature type="compositionally biased region" description="Basic residues" evidence="1">
    <location>
        <begin position="307"/>
        <end position="317"/>
    </location>
</feature>
<dbReference type="Proteomes" id="UP001160390">
    <property type="component" value="Unassembled WGS sequence"/>
</dbReference>
<feature type="compositionally biased region" description="Low complexity" evidence="1">
    <location>
        <begin position="270"/>
        <end position="288"/>
    </location>
</feature>
<feature type="compositionally biased region" description="Basic and acidic residues" evidence="1">
    <location>
        <begin position="289"/>
        <end position="306"/>
    </location>
</feature>
<feature type="region of interest" description="Disordered" evidence="1">
    <location>
        <begin position="55"/>
        <end position="97"/>
    </location>
</feature>
<feature type="compositionally biased region" description="Polar residues" evidence="1">
    <location>
        <begin position="55"/>
        <end position="83"/>
    </location>
</feature>
<dbReference type="AlphaFoldDB" id="A0AA35Q2V8"/>
<comment type="caution">
    <text evidence="2">The sequence shown here is derived from an EMBL/GenBank/DDBJ whole genome shotgun (WGS) entry which is preliminary data.</text>
</comment>
<evidence type="ECO:0000256" key="1">
    <source>
        <dbReference type="SAM" id="MobiDB-lite"/>
    </source>
</evidence>
<evidence type="ECO:0000313" key="2">
    <source>
        <dbReference type="EMBL" id="CAI6093858.1"/>
    </source>
</evidence>
<feature type="region of interest" description="Disordered" evidence="1">
    <location>
        <begin position="222"/>
        <end position="343"/>
    </location>
</feature>
<gene>
    <name evidence="2" type="ORF">CCHLO57077_00000942</name>
</gene>